<dbReference type="Pfam" id="PF01248">
    <property type="entry name" value="Ribosomal_L7Ae"/>
    <property type="match status" value="1"/>
</dbReference>
<sequence length="147" mass="16921">MDTNQDAAEMVDENVEMPYEQKLNLVNEIAKPIVNKKWAKRILKLIRKAAAQPKCLRRGLKEVQTRMRKGETGICVLAGDVTPIDVYCHLPIMCEDNNIPYCYVPLKRDISNAIGAKRPCIVALIRPHEYYKELYNQCFDKLNQLTV</sequence>
<evidence type="ECO:0000313" key="5">
    <source>
        <dbReference type="Proteomes" id="UP000825002"/>
    </source>
</evidence>
<evidence type="ECO:0000259" key="3">
    <source>
        <dbReference type="Pfam" id="PF01248"/>
    </source>
</evidence>
<dbReference type="EMBL" id="JAIFTH010001894">
    <property type="protein sequence ID" value="KAG9508441.1"/>
    <property type="molecule type" value="Genomic_DNA"/>
</dbReference>
<evidence type="ECO:0000313" key="4">
    <source>
        <dbReference type="EMBL" id="KAG9508441.1"/>
    </source>
</evidence>
<dbReference type="Gene3D" id="3.30.1330.30">
    <property type="match status" value="1"/>
</dbReference>
<dbReference type="InterPro" id="IPR004038">
    <property type="entry name" value="Ribosomal_eL8/eL30/eS12/Gad45"/>
</dbReference>
<comment type="similarity">
    <text evidence="1">Belongs to the eukaryotic ribosomal protein eL8 family.</text>
</comment>
<dbReference type="Proteomes" id="UP000825002">
    <property type="component" value="Unassembled WGS sequence"/>
</dbReference>
<dbReference type="PANTHER" id="PTHR23105">
    <property type="entry name" value="RIBOSOMAL PROTEIN L7AE FAMILY MEMBER"/>
    <property type="match status" value="1"/>
</dbReference>
<proteinExistence type="inferred from homology"/>
<gene>
    <name evidence="4" type="primary">NHP2</name>
    <name evidence="4" type="ORF">GZH46_03064</name>
</gene>
<keyword evidence="5" id="KW-1185">Reference proteome</keyword>
<feature type="domain" description="Ribosomal protein eL8/eL30/eS12/Gadd45" evidence="3">
    <location>
        <begin position="41"/>
        <end position="134"/>
    </location>
</feature>
<organism evidence="4 5">
    <name type="scientific">Fragariocoptes setiger</name>
    <dbReference type="NCBI Taxonomy" id="1670756"/>
    <lineage>
        <taxon>Eukaryota</taxon>
        <taxon>Metazoa</taxon>
        <taxon>Ecdysozoa</taxon>
        <taxon>Arthropoda</taxon>
        <taxon>Chelicerata</taxon>
        <taxon>Arachnida</taxon>
        <taxon>Acari</taxon>
        <taxon>Acariformes</taxon>
        <taxon>Trombidiformes</taxon>
        <taxon>Prostigmata</taxon>
        <taxon>Eupodina</taxon>
        <taxon>Eriophyoidea</taxon>
        <taxon>Phytoptidae</taxon>
        <taxon>Fragariocoptes</taxon>
    </lineage>
</organism>
<comment type="caution">
    <text evidence="4">The sequence shown here is derived from an EMBL/GenBank/DDBJ whole genome shotgun (WGS) entry which is preliminary data.</text>
</comment>
<keyword evidence="2" id="KW-0687">Ribonucleoprotein</keyword>
<dbReference type="PRINTS" id="PR00881">
    <property type="entry name" value="L7ARS6FAMILY"/>
</dbReference>
<feature type="non-terminal residue" evidence="4">
    <location>
        <position position="1"/>
    </location>
</feature>
<reference evidence="4 5" key="1">
    <citation type="submission" date="2020-10" db="EMBL/GenBank/DDBJ databases">
        <authorList>
            <person name="Klimov P.B."/>
            <person name="Dyachkov S.M."/>
            <person name="Chetverikov P.E."/>
        </authorList>
    </citation>
    <scope>NUCLEOTIDE SEQUENCE [LARGE SCALE GENOMIC DNA]</scope>
    <source>
        <strain evidence="4">BMOC 18-1129-001#AD2665</strain>
        <tissue evidence="4">Entire mites</tissue>
    </source>
</reference>
<dbReference type="SUPFAM" id="SSF55315">
    <property type="entry name" value="L30e-like"/>
    <property type="match status" value="1"/>
</dbReference>
<name>A0ABQ7S4U6_9ACAR</name>
<protein>
    <submittedName>
        <fullName evidence="4">H/ACA ribonucleoprotein complex subunit 2-like protein</fullName>
    </submittedName>
</protein>
<dbReference type="InterPro" id="IPR050257">
    <property type="entry name" value="eL8/uL1-like"/>
</dbReference>
<evidence type="ECO:0000256" key="1">
    <source>
        <dbReference type="ARBA" id="ARBA00007337"/>
    </source>
</evidence>
<dbReference type="InterPro" id="IPR018492">
    <property type="entry name" value="Ribosomal_eL8/Nhp2"/>
</dbReference>
<evidence type="ECO:0000256" key="2">
    <source>
        <dbReference type="ARBA" id="ARBA00023274"/>
    </source>
</evidence>
<dbReference type="InterPro" id="IPR029064">
    <property type="entry name" value="Ribosomal_eL30-like_sf"/>
</dbReference>
<accession>A0ABQ7S4U6</accession>